<dbReference type="AlphaFoldDB" id="A0AAV3UU61"/>
<accession>A0AAV3UU61</accession>
<name>A0AAV3UU61_9ALTE</name>
<evidence type="ECO:0008006" key="3">
    <source>
        <dbReference type="Google" id="ProtNLM"/>
    </source>
</evidence>
<gene>
    <name evidence="1" type="ORF">GCHA_0608</name>
</gene>
<protein>
    <recommendedName>
        <fullName evidence="3">Transposase</fullName>
    </recommendedName>
</protein>
<proteinExistence type="predicted"/>
<dbReference type="EMBL" id="BAEM01000007">
    <property type="protein sequence ID" value="GAC08571.1"/>
    <property type="molecule type" value="Genomic_DNA"/>
</dbReference>
<reference evidence="1 2" key="1">
    <citation type="journal article" date="2017" name="Antonie Van Leeuwenhoek">
        <title>Rhizobium rhizosphaerae sp. nov., a novel species isolated from rice rhizosphere.</title>
        <authorList>
            <person name="Zhao J.J."/>
            <person name="Zhang J."/>
            <person name="Zhang R.J."/>
            <person name="Zhang C.W."/>
            <person name="Yin H.Q."/>
            <person name="Zhang X.X."/>
        </authorList>
    </citation>
    <scope>NUCLEOTIDE SEQUENCE [LARGE SCALE GENOMIC DNA]</scope>
    <source>
        <strain evidence="1 2">S18K6</strain>
    </source>
</reference>
<dbReference type="Proteomes" id="UP000006320">
    <property type="component" value="Unassembled WGS sequence"/>
</dbReference>
<organism evidence="1 2">
    <name type="scientific">Paraglaciecola chathamensis S18K6</name>
    <dbReference type="NCBI Taxonomy" id="1127672"/>
    <lineage>
        <taxon>Bacteria</taxon>
        <taxon>Pseudomonadati</taxon>
        <taxon>Pseudomonadota</taxon>
        <taxon>Gammaproteobacteria</taxon>
        <taxon>Alteromonadales</taxon>
        <taxon>Alteromonadaceae</taxon>
        <taxon>Paraglaciecola</taxon>
    </lineage>
</organism>
<evidence type="ECO:0000313" key="2">
    <source>
        <dbReference type="Proteomes" id="UP000006320"/>
    </source>
</evidence>
<comment type="caution">
    <text evidence="1">The sequence shown here is derived from an EMBL/GenBank/DDBJ whole genome shotgun (WGS) entry which is preliminary data.</text>
</comment>
<evidence type="ECO:0000313" key="1">
    <source>
        <dbReference type="EMBL" id="GAC08571.1"/>
    </source>
</evidence>
<sequence>MAVHRTCEKTHEKLRLNWLLYSALIKQAKKIAPKGAIF</sequence>